<keyword evidence="2" id="KW-1185">Reference proteome</keyword>
<dbReference type="AlphaFoldDB" id="A0A9W6QWZ9"/>
<sequence length="80" mass="8692">MADTKPALILHLATGGEPLVFALNVKDAEELSSKLHLLLEHGSVEAVQTKENTKVVVNFAHVAAAYVDDLQRRGKVFGLR</sequence>
<proteinExistence type="predicted"/>
<reference evidence="1" key="1">
    <citation type="submission" date="2023-03" db="EMBL/GenBank/DDBJ databases">
        <title>Amycolatopsis taiwanensis NBRC 103393.</title>
        <authorList>
            <person name="Ichikawa N."/>
            <person name="Sato H."/>
            <person name="Tonouchi N."/>
        </authorList>
    </citation>
    <scope>NUCLEOTIDE SEQUENCE</scope>
    <source>
        <strain evidence="1">NBRC 103393</strain>
    </source>
</reference>
<accession>A0A9W6QWZ9</accession>
<gene>
    <name evidence="1" type="ORF">Atai01_06220</name>
</gene>
<dbReference type="RefSeq" id="WP_027942479.1">
    <property type="nucleotide sequence ID" value="NZ_BSTI01000001.1"/>
</dbReference>
<comment type="caution">
    <text evidence="1">The sequence shown here is derived from an EMBL/GenBank/DDBJ whole genome shotgun (WGS) entry which is preliminary data.</text>
</comment>
<name>A0A9W6QWZ9_9PSEU</name>
<dbReference type="EMBL" id="BSTI01000001">
    <property type="protein sequence ID" value="GLY64003.1"/>
    <property type="molecule type" value="Genomic_DNA"/>
</dbReference>
<organism evidence="1 2">
    <name type="scientific">Amycolatopsis taiwanensis</name>
    <dbReference type="NCBI Taxonomy" id="342230"/>
    <lineage>
        <taxon>Bacteria</taxon>
        <taxon>Bacillati</taxon>
        <taxon>Actinomycetota</taxon>
        <taxon>Actinomycetes</taxon>
        <taxon>Pseudonocardiales</taxon>
        <taxon>Pseudonocardiaceae</taxon>
        <taxon>Amycolatopsis</taxon>
    </lineage>
</organism>
<evidence type="ECO:0000313" key="1">
    <source>
        <dbReference type="EMBL" id="GLY64003.1"/>
    </source>
</evidence>
<protein>
    <submittedName>
        <fullName evidence="1">Uncharacterized protein</fullName>
    </submittedName>
</protein>
<dbReference type="Proteomes" id="UP001165136">
    <property type="component" value="Unassembled WGS sequence"/>
</dbReference>
<evidence type="ECO:0000313" key="2">
    <source>
        <dbReference type="Proteomes" id="UP001165136"/>
    </source>
</evidence>